<reference evidence="2" key="1">
    <citation type="journal article" date="2019" name="Int. J. Syst. Evol. Microbiol.">
        <title>The Global Catalogue of Microorganisms (GCM) 10K type strain sequencing project: providing services to taxonomists for standard genome sequencing and annotation.</title>
        <authorList>
            <consortium name="The Broad Institute Genomics Platform"/>
            <consortium name="The Broad Institute Genome Sequencing Center for Infectious Disease"/>
            <person name="Wu L."/>
            <person name="Ma J."/>
        </authorList>
    </citation>
    <scope>NUCLEOTIDE SEQUENCE [LARGE SCALE GENOMIC DNA]</scope>
    <source>
        <strain evidence="2">KCTC 23984</strain>
    </source>
</reference>
<dbReference type="Gene3D" id="2.60.130.10">
    <property type="entry name" value="Aromatic compound dioxygenase"/>
    <property type="match status" value="1"/>
</dbReference>
<comment type="caution">
    <text evidence="1">The sequence shown here is derived from an EMBL/GenBank/DDBJ whole genome shotgun (WGS) entry which is preliminary data.</text>
</comment>
<proteinExistence type="predicted"/>
<dbReference type="SUPFAM" id="SSF49482">
    <property type="entry name" value="Aromatic compound dioxygenase"/>
    <property type="match status" value="1"/>
</dbReference>
<evidence type="ECO:0000313" key="1">
    <source>
        <dbReference type="EMBL" id="MFD3003338.1"/>
    </source>
</evidence>
<dbReference type="EMBL" id="JBHUOX010000027">
    <property type="protein sequence ID" value="MFD3003338.1"/>
    <property type="molecule type" value="Genomic_DNA"/>
</dbReference>
<organism evidence="1 2">
    <name type="scientific">Pontibacter toksunensis</name>
    <dbReference type="NCBI Taxonomy" id="1332631"/>
    <lineage>
        <taxon>Bacteria</taxon>
        <taxon>Pseudomonadati</taxon>
        <taxon>Bacteroidota</taxon>
        <taxon>Cytophagia</taxon>
        <taxon>Cytophagales</taxon>
        <taxon>Hymenobacteraceae</taxon>
        <taxon>Pontibacter</taxon>
    </lineage>
</organism>
<dbReference type="RefSeq" id="WP_377490528.1">
    <property type="nucleotide sequence ID" value="NZ_JBHUOX010000027.1"/>
</dbReference>
<gene>
    <name evidence="1" type="ORF">ACFS7Z_23460</name>
</gene>
<evidence type="ECO:0000313" key="2">
    <source>
        <dbReference type="Proteomes" id="UP001597641"/>
    </source>
</evidence>
<dbReference type="Proteomes" id="UP001597641">
    <property type="component" value="Unassembled WGS sequence"/>
</dbReference>
<dbReference type="InterPro" id="IPR015889">
    <property type="entry name" value="Intradiol_dOase_core"/>
</dbReference>
<accession>A0ABW6C034</accession>
<sequence length="55" mass="6518">MKTDRDSKYTFYTLKPGIYPNRTSLAHIHLTVLEPDGKYYWLEDYQFEGDASADR</sequence>
<keyword evidence="2" id="KW-1185">Reference proteome</keyword>
<evidence type="ECO:0008006" key="3">
    <source>
        <dbReference type="Google" id="ProtNLM"/>
    </source>
</evidence>
<protein>
    <recommendedName>
        <fullName evidence="3">Intradiol ring-cleavage dioxygenases domain-containing protein</fullName>
    </recommendedName>
</protein>
<name>A0ABW6C034_9BACT</name>